<dbReference type="Proteomes" id="UP001501020">
    <property type="component" value="Unassembled WGS sequence"/>
</dbReference>
<reference evidence="2" key="1">
    <citation type="journal article" date="2019" name="Int. J. Syst. Evol. Microbiol.">
        <title>The Global Catalogue of Microorganisms (GCM) 10K type strain sequencing project: providing services to taxonomists for standard genome sequencing and annotation.</title>
        <authorList>
            <consortium name="The Broad Institute Genomics Platform"/>
            <consortium name="The Broad Institute Genome Sequencing Center for Infectious Disease"/>
            <person name="Wu L."/>
            <person name="Ma J."/>
        </authorList>
    </citation>
    <scope>NUCLEOTIDE SEQUENCE [LARGE SCALE GENOMIC DNA]</scope>
    <source>
        <strain evidence="2">JCM 13850</strain>
    </source>
</reference>
<accession>A0ABP5K9S7</accession>
<evidence type="ECO:0008006" key="3">
    <source>
        <dbReference type="Google" id="ProtNLM"/>
    </source>
</evidence>
<organism evidence="1 2">
    <name type="scientific">Actinomadura napierensis</name>
    <dbReference type="NCBI Taxonomy" id="267854"/>
    <lineage>
        <taxon>Bacteria</taxon>
        <taxon>Bacillati</taxon>
        <taxon>Actinomycetota</taxon>
        <taxon>Actinomycetes</taxon>
        <taxon>Streptosporangiales</taxon>
        <taxon>Thermomonosporaceae</taxon>
        <taxon>Actinomadura</taxon>
    </lineage>
</organism>
<gene>
    <name evidence="1" type="ORF">GCM10009727_20760</name>
</gene>
<sequence>MNRAEDEAGATMSEPYLTEVGWAGSALRVAGAIRRDDDLPAIPEMELLLRERDGGGLLRLPASVTAEDGLITFEALVDVAAVERGEPLPGGLWDVDLAIGAPPEGRVVELGPERAPGLDTSPQRRFLPGAVTVAAYFGGRGTLSIDVGGRSHVAGTTAADAIAWDERRAEVVITGHIDRGWISMPISGTLILTEQRSRKTFEVIAALEESDDRLAYRAVLPVTRAYVDDPLPRGTWDVSLCLGFSGMHRELAVLAPDEPVDVQVWRRLRHVRVASSSAPDPLAITVGRA</sequence>
<name>A0ABP5K9S7_9ACTN</name>
<dbReference type="EMBL" id="BAAAMR010000013">
    <property type="protein sequence ID" value="GAA2129355.1"/>
    <property type="molecule type" value="Genomic_DNA"/>
</dbReference>
<comment type="caution">
    <text evidence="1">The sequence shown here is derived from an EMBL/GenBank/DDBJ whole genome shotgun (WGS) entry which is preliminary data.</text>
</comment>
<dbReference type="RefSeq" id="WP_344264090.1">
    <property type="nucleotide sequence ID" value="NZ_BAAAMR010000013.1"/>
</dbReference>
<evidence type="ECO:0000313" key="2">
    <source>
        <dbReference type="Proteomes" id="UP001501020"/>
    </source>
</evidence>
<evidence type="ECO:0000313" key="1">
    <source>
        <dbReference type="EMBL" id="GAA2129355.1"/>
    </source>
</evidence>
<keyword evidence="2" id="KW-1185">Reference proteome</keyword>
<protein>
    <recommendedName>
        <fullName evidence="3">Urease accessory protein UreD</fullName>
    </recommendedName>
</protein>
<proteinExistence type="predicted"/>